<feature type="transmembrane region" description="Helical" evidence="8">
    <location>
        <begin position="420"/>
        <end position="438"/>
    </location>
</feature>
<keyword evidence="5 8" id="KW-0812">Transmembrane</keyword>
<dbReference type="Gene3D" id="1.10.3470.10">
    <property type="entry name" value="ABC transporter involved in vitamin B12 uptake, BtuC"/>
    <property type="match status" value="2"/>
</dbReference>
<feature type="transmembrane region" description="Helical" evidence="8">
    <location>
        <begin position="516"/>
        <end position="534"/>
    </location>
</feature>
<keyword evidence="4" id="KW-1003">Cell membrane</keyword>
<dbReference type="SUPFAM" id="SSF81345">
    <property type="entry name" value="ABC transporter involved in vitamin B12 uptake, BtuC"/>
    <property type="match status" value="2"/>
</dbReference>
<evidence type="ECO:0000256" key="6">
    <source>
        <dbReference type="ARBA" id="ARBA00022989"/>
    </source>
</evidence>
<dbReference type="Proteomes" id="UP000294555">
    <property type="component" value="Unassembled WGS sequence"/>
</dbReference>
<keyword evidence="7 8" id="KW-0472">Membrane</keyword>
<keyword evidence="10" id="KW-1185">Reference proteome</keyword>
<dbReference type="CDD" id="cd06550">
    <property type="entry name" value="TM_ABC_iron-siderophores_like"/>
    <property type="match status" value="2"/>
</dbReference>
<dbReference type="PANTHER" id="PTHR30472:SF37">
    <property type="entry name" value="FE(3+) DICITRATE TRANSPORT SYSTEM PERMEASE PROTEIN FECD-RELATED"/>
    <property type="match status" value="1"/>
</dbReference>
<feature type="transmembrane region" description="Helical" evidence="8">
    <location>
        <begin position="255"/>
        <end position="271"/>
    </location>
</feature>
<feature type="transmembrane region" description="Helical" evidence="8">
    <location>
        <begin position="476"/>
        <end position="496"/>
    </location>
</feature>
<feature type="transmembrane region" description="Helical" evidence="8">
    <location>
        <begin position="388"/>
        <end position="408"/>
    </location>
</feature>
<comment type="subcellular location">
    <subcellularLocation>
        <location evidence="1">Cell membrane</location>
        <topology evidence="1">Multi-pass membrane protein</topology>
    </subcellularLocation>
</comment>
<evidence type="ECO:0000313" key="9">
    <source>
        <dbReference type="EMBL" id="TCL05744.1"/>
    </source>
</evidence>
<feature type="transmembrane region" description="Helical" evidence="8">
    <location>
        <begin position="607"/>
        <end position="628"/>
    </location>
</feature>
<feature type="transmembrane region" description="Helical" evidence="8">
    <location>
        <begin position="306"/>
        <end position="325"/>
    </location>
</feature>
<dbReference type="Pfam" id="PF01032">
    <property type="entry name" value="FecCD"/>
    <property type="match status" value="2"/>
</dbReference>
<evidence type="ECO:0000256" key="8">
    <source>
        <dbReference type="SAM" id="Phobius"/>
    </source>
</evidence>
<feature type="transmembrane region" description="Helical" evidence="8">
    <location>
        <begin position="117"/>
        <end position="138"/>
    </location>
</feature>
<dbReference type="InterPro" id="IPR000522">
    <property type="entry name" value="ABC_transptr_permease_BtuC"/>
</dbReference>
<dbReference type="GO" id="GO:0022857">
    <property type="term" value="F:transmembrane transporter activity"/>
    <property type="evidence" value="ECO:0007669"/>
    <property type="project" value="InterPro"/>
</dbReference>
<name>A0A4R1NDT6_9GAMM</name>
<reference evidence="9 10" key="1">
    <citation type="submission" date="2019-02" db="EMBL/GenBank/DDBJ databases">
        <title>Investigation of anaerobic lignin degradation for improved lignocellulosic biofuels.</title>
        <authorList>
            <person name="Deangelis K."/>
        </authorList>
    </citation>
    <scope>NUCLEOTIDE SEQUENCE [LARGE SCALE GENOMIC DNA]</scope>
    <source>
        <strain evidence="9 10">159R</strain>
    </source>
</reference>
<protein>
    <submittedName>
        <fullName evidence="9">Iron complex transport system permease protein</fullName>
    </submittedName>
</protein>
<dbReference type="OrthoDB" id="9811721at2"/>
<dbReference type="NCBIfam" id="NF007868">
    <property type="entry name" value="PRK10577.1-5"/>
    <property type="match status" value="1"/>
</dbReference>
<dbReference type="EMBL" id="SJOI01000001">
    <property type="protein sequence ID" value="TCL05744.1"/>
    <property type="molecule type" value="Genomic_DNA"/>
</dbReference>
<feature type="transmembrane region" description="Helical" evidence="8">
    <location>
        <begin position="346"/>
        <end position="368"/>
    </location>
</feature>
<dbReference type="GO" id="GO:0033214">
    <property type="term" value="P:siderophore-iron import into cell"/>
    <property type="evidence" value="ECO:0007669"/>
    <property type="project" value="TreeGrafter"/>
</dbReference>
<feature type="transmembrane region" description="Helical" evidence="8">
    <location>
        <begin position="565"/>
        <end position="587"/>
    </location>
</feature>
<evidence type="ECO:0000256" key="3">
    <source>
        <dbReference type="ARBA" id="ARBA00022448"/>
    </source>
</evidence>
<dbReference type="AlphaFoldDB" id="A0A4R1NDT6"/>
<evidence type="ECO:0000256" key="1">
    <source>
        <dbReference type="ARBA" id="ARBA00004651"/>
    </source>
</evidence>
<dbReference type="RefSeq" id="WP_132924601.1">
    <property type="nucleotide sequence ID" value="NZ_SJOI01000001.1"/>
</dbReference>
<comment type="caution">
    <text evidence="9">The sequence shown here is derived from an EMBL/GenBank/DDBJ whole genome shotgun (WGS) entry which is preliminary data.</text>
</comment>
<evidence type="ECO:0000313" key="10">
    <source>
        <dbReference type="Proteomes" id="UP000294555"/>
    </source>
</evidence>
<dbReference type="InterPro" id="IPR037294">
    <property type="entry name" value="ABC_BtuC-like"/>
</dbReference>
<feature type="transmembrane region" description="Helical" evidence="8">
    <location>
        <begin position="145"/>
        <end position="165"/>
    </location>
</feature>
<organism evidence="9 10">
    <name type="scientific">Sodalis ligni</name>
    <dbReference type="NCBI Taxonomy" id="2697027"/>
    <lineage>
        <taxon>Bacteria</taxon>
        <taxon>Pseudomonadati</taxon>
        <taxon>Pseudomonadota</taxon>
        <taxon>Gammaproteobacteria</taxon>
        <taxon>Enterobacterales</taxon>
        <taxon>Bruguierivoracaceae</taxon>
        <taxon>Sodalis</taxon>
    </lineage>
</organism>
<dbReference type="PANTHER" id="PTHR30472">
    <property type="entry name" value="FERRIC ENTEROBACTIN TRANSPORT SYSTEM PERMEASE PROTEIN"/>
    <property type="match status" value="1"/>
</dbReference>
<gene>
    <name evidence="9" type="ORF">EZJ58_3960</name>
</gene>
<feature type="transmembrane region" description="Helical" evidence="8">
    <location>
        <begin position="634"/>
        <end position="652"/>
    </location>
</feature>
<dbReference type="NCBIfam" id="NF007866">
    <property type="entry name" value="PRK10577.1-2"/>
    <property type="match status" value="1"/>
</dbReference>
<feature type="transmembrane region" description="Helical" evidence="8">
    <location>
        <begin position="195"/>
        <end position="214"/>
    </location>
</feature>
<comment type="similarity">
    <text evidence="2">Belongs to the binding-protein-dependent transport system permease family. FecCD subfamily.</text>
</comment>
<proteinExistence type="inferred from homology"/>
<feature type="transmembrane region" description="Helical" evidence="8">
    <location>
        <begin position="278"/>
        <end position="300"/>
    </location>
</feature>
<feature type="transmembrane region" description="Helical" evidence="8">
    <location>
        <begin position="53"/>
        <end position="79"/>
    </location>
</feature>
<accession>A0A4R1NDT6</accession>
<evidence type="ECO:0000256" key="2">
    <source>
        <dbReference type="ARBA" id="ARBA00007935"/>
    </source>
</evidence>
<evidence type="ECO:0000256" key="5">
    <source>
        <dbReference type="ARBA" id="ARBA00022692"/>
    </source>
</evidence>
<feature type="transmembrane region" description="Helical" evidence="8">
    <location>
        <begin position="91"/>
        <end position="111"/>
    </location>
</feature>
<sequence length="657" mass="69636">MSARTSPYSPLLILLLALAALALTGLNLTQQLPVDLWRQAAWQPHVDNIDEMLFHYSLLPRTVLSLLVGAGLGLAGLLFQQILRNPLAEPTTLGVSAGAQLGLTVAMLWALPGGESTRQLATILGALTVGGLVFGVSWGRRLSPVTLILAGLVLGLYCGSARSLLSLLNYERLQGIFLWSSGMLNQQDWSKVSFLWPRLVIGLMLVLLMLRPLMLMGLDDGIARNLGLGLITARVGGLGIAIVLSAFLVNAAGNIGFIGLFAPLLARMLGARRLLQRLWLSCLLGALLLLFSDQMMIMLARRWLDIPTGAATALLGAPLLLWLLPRLRNSVTGPEDGTQHPGRERQLTWIGAVWGVGLLLLLAGLALTLGRADHGWYLSLAEMWRWRWPRVLAAGAAGAMLAAAGALIQKMTGNPMASPEVLGISSGAALGIVLMLLLVPGDAFVWLLPAGSLGSAATLLLIMLLAQRGGFSGSRLLLVGIALSTLFSTLLTLMLISNDPRMASVLTWLSGSTYKVSGAQALWTALIAVILLAATPLLRRWLALLPLGGATARSAGVALKPARAAILLLAAGLIAAATLNVGPLSFVGLMAPHMARLLGFRRPLPQLAVAGLLGAMLMIAADWCGRIILFPYQIPAGLLATFFGAPYFIYLLRRPAG</sequence>
<feature type="transmembrane region" description="Helical" evidence="8">
    <location>
        <begin position="226"/>
        <end position="249"/>
    </location>
</feature>
<evidence type="ECO:0000256" key="7">
    <source>
        <dbReference type="ARBA" id="ARBA00023136"/>
    </source>
</evidence>
<feature type="transmembrane region" description="Helical" evidence="8">
    <location>
        <begin position="444"/>
        <end position="464"/>
    </location>
</feature>
<evidence type="ECO:0000256" key="4">
    <source>
        <dbReference type="ARBA" id="ARBA00022475"/>
    </source>
</evidence>
<keyword evidence="3" id="KW-0813">Transport</keyword>
<keyword evidence="6 8" id="KW-1133">Transmembrane helix</keyword>
<dbReference type="GO" id="GO:0005886">
    <property type="term" value="C:plasma membrane"/>
    <property type="evidence" value="ECO:0007669"/>
    <property type="project" value="UniProtKB-SubCell"/>
</dbReference>